<evidence type="ECO:0000256" key="2">
    <source>
        <dbReference type="ARBA" id="ARBA00022517"/>
    </source>
</evidence>
<dbReference type="GO" id="GO:0005829">
    <property type="term" value="C:cytosol"/>
    <property type="evidence" value="ECO:0007669"/>
    <property type="project" value="TreeGrafter"/>
</dbReference>
<comment type="caution">
    <text evidence="7">The sequence shown here is derived from an EMBL/GenBank/DDBJ whole genome shotgun (WGS) entry which is preliminary data.</text>
</comment>
<dbReference type="PANTHER" id="PTHR33317:SF4">
    <property type="entry name" value="POLYNUCLEOTIDYL TRANSFERASE, RIBONUCLEASE H-LIKE SUPERFAMILY PROTEIN"/>
    <property type="match status" value="1"/>
</dbReference>
<dbReference type="CDD" id="cd16964">
    <property type="entry name" value="YqgF"/>
    <property type="match status" value="1"/>
</dbReference>
<keyword evidence="3 5" id="KW-0540">Nuclease</keyword>
<organism evidence="7 8">
    <name type="scientific">Gleimia europaea ACS-120-V-Col10b</name>
    <dbReference type="NCBI Taxonomy" id="883069"/>
    <lineage>
        <taxon>Bacteria</taxon>
        <taxon>Bacillati</taxon>
        <taxon>Actinomycetota</taxon>
        <taxon>Actinomycetes</taxon>
        <taxon>Actinomycetales</taxon>
        <taxon>Actinomycetaceae</taxon>
        <taxon>Gleimia</taxon>
    </lineage>
</organism>
<proteinExistence type="inferred from homology"/>
<keyword evidence="2 5" id="KW-0690">Ribosome biogenesis</keyword>
<keyword evidence="4 5" id="KW-0378">Hydrolase</keyword>
<keyword evidence="8" id="KW-1185">Reference proteome</keyword>
<dbReference type="GO" id="GO:0004518">
    <property type="term" value="F:nuclease activity"/>
    <property type="evidence" value="ECO:0007669"/>
    <property type="project" value="UniProtKB-KW"/>
</dbReference>
<evidence type="ECO:0000256" key="3">
    <source>
        <dbReference type="ARBA" id="ARBA00022722"/>
    </source>
</evidence>
<dbReference type="EC" id="3.1.-.-" evidence="5"/>
<dbReference type="PANTHER" id="PTHR33317">
    <property type="entry name" value="POLYNUCLEOTIDYL TRANSFERASE, RIBONUCLEASE H-LIKE SUPERFAMILY PROTEIN"/>
    <property type="match status" value="1"/>
</dbReference>
<dbReference type="AlphaFoldDB" id="A0A9W5RDI9"/>
<dbReference type="NCBIfam" id="TIGR00250">
    <property type="entry name" value="RNAse_H_YqgF"/>
    <property type="match status" value="1"/>
</dbReference>
<dbReference type="SUPFAM" id="SSF53098">
    <property type="entry name" value="Ribonuclease H-like"/>
    <property type="match status" value="1"/>
</dbReference>
<feature type="domain" description="YqgF/RNase H-like" evidence="6">
    <location>
        <begin position="1"/>
        <end position="99"/>
    </location>
</feature>
<dbReference type="InterPro" id="IPR006641">
    <property type="entry name" value="YqgF/RNaseH-like_dom"/>
</dbReference>
<comment type="similarity">
    <text evidence="5">Belongs to the YqgF HJR family.</text>
</comment>
<protein>
    <recommendedName>
        <fullName evidence="5">Putative pre-16S rRNA nuclease</fullName>
        <ecNumber evidence="5">3.1.-.-</ecNumber>
    </recommendedName>
</protein>
<dbReference type="InterPro" id="IPR005227">
    <property type="entry name" value="YqgF"/>
</dbReference>
<dbReference type="InterPro" id="IPR037027">
    <property type="entry name" value="YqgF/RNaseH-like_dom_sf"/>
</dbReference>
<dbReference type="Proteomes" id="UP000014387">
    <property type="component" value="Unassembled WGS sequence"/>
</dbReference>
<evidence type="ECO:0000256" key="1">
    <source>
        <dbReference type="ARBA" id="ARBA00022490"/>
    </source>
</evidence>
<sequence length="149" mass="16261">MGIDYGSVRIGVAVTDPSGQIVFPKTNVRVDKYGGHIIELIEIAEELDPIEIVVGYPRHLKGKSGASAKAARALAHELKADLDRPRICLFDERLTTNLAHADLAAQGIENRLRQDKVDQLAAAIILEMSIDFEENTGKLPGETVSRGKF</sequence>
<dbReference type="OrthoDB" id="9790539at2"/>
<dbReference type="HAMAP" id="MF_00651">
    <property type="entry name" value="Nuclease_YqgF"/>
    <property type="match status" value="1"/>
</dbReference>
<evidence type="ECO:0000259" key="6">
    <source>
        <dbReference type="SMART" id="SM00732"/>
    </source>
</evidence>
<dbReference type="RefSeq" id="WP_016443559.1">
    <property type="nucleotide sequence ID" value="NZ_KE150266.1"/>
</dbReference>
<keyword evidence="1 5" id="KW-0963">Cytoplasm</keyword>
<accession>A0A9W5RDI9</accession>
<evidence type="ECO:0000256" key="4">
    <source>
        <dbReference type="ARBA" id="ARBA00022801"/>
    </source>
</evidence>
<dbReference type="Pfam" id="PF03652">
    <property type="entry name" value="RuvX"/>
    <property type="match status" value="1"/>
</dbReference>
<evidence type="ECO:0000313" key="8">
    <source>
        <dbReference type="Proteomes" id="UP000014387"/>
    </source>
</evidence>
<comment type="function">
    <text evidence="5">Could be a nuclease involved in processing of the 5'-end of pre-16S rRNA.</text>
</comment>
<dbReference type="Gene3D" id="3.30.420.140">
    <property type="entry name" value="YqgF/RNase H-like domain"/>
    <property type="match status" value="1"/>
</dbReference>
<dbReference type="GO" id="GO:0000967">
    <property type="term" value="P:rRNA 5'-end processing"/>
    <property type="evidence" value="ECO:0007669"/>
    <property type="project" value="UniProtKB-UniRule"/>
</dbReference>
<name>A0A9W5RDI9_9ACTO</name>
<dbReference type="InterPro" id="IPR012337">
    <property type="entry name" value="RNaseH-like_sf"/>
</dbReference>
<evidence type="ECO:0000256" key="5">
    <source>
        <dbReference type="HAMAP-Rule" id="MF_00651"/>
    </source>
</evidence>
<dbReference type="SMART" id="SM00732">
    <property type="entry name" value="YqgFc"/>
    <property type="match status" value="1"/>
</dbReference>
<dbReference type="GO" id="GO:0016788">
    <property type="term" value="F:hydrolase activity, acting on ester bonds"/>
    <property type="evidence" value="ECO:0007669"/>
    <property type="project" value="UniProtKB-UniRule"/>
</dbReference>
<evidence type="ECO:0000313" key="7">
    <source>
        <dbReference type="EMBL" id="EPD30447.1"/>
    </source>
</evidence>
<reference evidence="7 8" key="1">
    <citation type="submission" date="2013-05" db="EMBL/GenBank/DDBJ databases">
        <title>The Genome Sequence of Actinomyces europaeus ACS-120-V-COL10B.</title>
        <authorList>
            <consortium name="The Broad Institute Genomics Platform"/>
            <person name="Earl A."/>
            <person name="Ward D."/>
            <person name="Feldgarden M."/>
            <person name="Gevers D."/>
            <person name="Saerens B."/>
            <person name="Vaneechoutte M."/>
            <person name="Walker B."/>
            <person name="Young S."/>
            <person name="Zeng Q."/>
            <person name="Gargeya S."/>
            <person name="Fitzgerald M."/>
            <person name="Haas B."/>
            <person name="Abouelleil A."/>
            <person name="Allen A.W."/>
            <person name="Alvarado L."/>
            <person name="Arachchi H.M."/>
            <person name="Berlin A.M."/>
            <person name="Chapman S.B."/>
            <person name="Gainer-Dewar J."/>
            <person name="Goldberg J."/>
            <person name="Griggs A."/>
            <person name="Gujja S."/>
            <person name="Hansen M."/>
            <person name="Howarth C."/>
            <person name="Imamovic A."/>
            <person name="Ireland A."/>
            <person name="Larimer J."/>
            <person name="McCowan C."/>
            <person name="Murphy C."/>
            <person name="Pearson M."/>
            <person name="Poon T.W."/>
            <person name="Priest M."/>
            <person name="Roberts A."/>
            <person name="Saif S."/>
            <person name="Shea T."/>
            <person name="Sisk P."/>
            <person name="Sykes S."/>
            <person name="Wortman J."/>
            <person name="Nusbaum C."/>
            <person name="Birren B."/>
        </authorList>
    </citation>
    <scope>NUCLEOTIDE SEQUENCE [LARGE SCALE GENOMIC DNA]</scope>
    <source>
        <strain evidence="7 8">ACS-120-V-Col10b</strain>
    </source>
</reference>
<comment type="subcellular location">
    <subcellularLocation>
        <location evidence="5">Cytoplasm</location>
    </subcellularLocation>
</comment>
<dbReference type="EMBL" id="AGWN01000001">
    <property type="protein sequence ID" value="EPD30447.1"/>
    <property type="molecule type" value="Genomic_DNA"/>
</dbReference>
<gene>
    <name evidence="7" type="ORF">HMPREF9238_00190</name>
</gene>